<dbReference type="GO" id="GO:0005737">
    <property type="term" value="C:cytoplasm"/>
    <property type="evidence" value="ECO:0007669"/>
    <property type="project" value="UniProtKB-SubCell"/>
</dbReference>
<dbReference type="GO" id="GO:0047429">
    <property type="term" value="F:nucleoside triphosphate diphosphatase activity"/>
    <property type="evidence" value="ECO:0007669"/>
    <property type="project" value="UniProtKB-EC"/>
</dbReference>
<keyword evidence="3 4" id="KW-0546">Nucleotide metabolism</keyword>
<proteinExistence type="inferred from homology"/>
<comment type="function">
    <text evidence="4">Nucleoside triphosphate pyrophosphatase. May have a dual role in cell division arrest and in preventing the incorporation of modified nucleotides into cellular nucleic acids.</text>
</comment>
<dbReference type="EC" id="3.6.1.9" evidence="4"/>
<dbReference type="PANTHER" id="PTHR43213:SF5">
    <property type="entry name" value="BIFUNCTIONAL DTTP_UTP PYROPHOSPHATASE_METHYLTRANSFERASE PROTEIN-RELATED"/>
    <property type="match status" value="1"/>
</dbReference>
<comment type="similarity">
    <text evidence="4">Belongs to the Maf family.</text>
</comment>
<evidence type="ECO:0000256" key="3">
    <source>
        <dbReference type="ARBA" id="ARBA00023080"/>
    </source>
</evidence>
<keyword evidence="4" id="KW-0963">Cytoplasm</keyword>
<evidence type="ECO:0000313" key="5">
    <source>
        <dbReference type="EMBL" id="GAL87468.1"/>
    </source>
</evidence>
<dbReference type="eggNOG" id="COG0424">
    <property type="taxonomic scope" value="Bacteria"/>
</dbReference>
<comment type="cofactor">
    <cofactor evidence="1 4">
        <name>a divalent metal cation</name>
        <dbReference type="ChEBI" id="CHEBI:60240"/>
    </cofactor>
</comment>
<dbReference type="Gene3D" id="3.90.950.10">
    <property type="match status" value="1"/>
</dbReference>
<sequence>MVKSKNIPEDYPSDLPKRNISEFLAEKKAESFCEESQSNLIIAADTTVLVEGKILEKPVDSLDARRMLKELSGKYHEVITGVCLLHKDKKISFSDTTKVYFRDLSDAEIEHYVETYKPFDKAGSYGIQEWIGLVGITGIEGSYFNVMGLPIHRVYECLKEFFK</sequence>
<dbReference type="PANTHER" id="PTHR43213">
    <property type="entry name" value="BIFUNCTIONAL DTTP/UTP PYROPHOSPHATASE/METHYLTRANSFERASE PROTEIN-RELATED"/>
    <property type="match status" value="1"/>
</dbReference>
<feature type="active site" description="Proton acceptor" evidence="4">
    <location>
        <position position="45"/>
    </location>
</feature>
<keyword evidence="2 4" id="KW-0378">Hydrolase</keyword>
<dbReference type="STRING" id="153721.MYP_4698"/>
<dbReference type="InterPro" id="IPR003697">
    <property type="entry name" value="Maf-like"/>
</dbReference>
<accession>A0A098LMX3</accession>
<dbReference type="GO" id="GO:0009117">
    <property type="term" value="P:nucleotide metabolic process"/>
    <property type="evidence" value="ECO:0007669"/>
    <property type="project" value="UniProtKB-KW"/>
</dbReference>
<dbReference type="InterPro" id="IPR029001">
    <property type="entry name" value="ITPase-like_fam"/>
</dbReference>
<dbReference type="Proteomes" id="UP000030185">
    <property type="component" value="Unassembled WGS sequence"/>
</dbReference>
<dbReference type="HAMAP" id="MF_00528">
    <property type="entry name" value="Maf"/>
    <property type="match status" value="1"/>
</dbReference>
<dbReference type="EMBL" id="BBLT01000013">
    <property type="protein sequence ID" value="GAL87468.1"/>
    <property type="molecule type" value="Genomic_DNA"/>
</dbReference>
<dbReference type="NCBIfam" id="TIGR00172">
    <property type="entry name" value="maf"/>
    <property type="match status" value="1"/>
</dbReference>
<evidence type="ECO:0000256" key="2">
    <source>
        <dbReference type="ARBA" id="ARBA00022801"/>
    </source>
</evidence>
<organism evidence="5 6">
    <name type="scientific">Sporocytophaga myxococcoides</name>
    <dbReference type="NCBI Taxonomy" id="153721"/>
    <lineage>
        <taxon>Bacteria</taxon>
        <taxon>Pseudomonadati</taxon>
        <taxon>Bacteroidota</taxon>
        <taxon>Cytophagia</taxon>
        <taxon>Cytophagales</taxon>
        <taxon>Cytophagaceae</taxon>
        <taxon>Sporocytophaga</taxon>
    </lineage>
</organism>
<evidence type="ECO:0000313" key="6">
    <source>
        <dbReference type="Proteomes" id="UP000030185"/>
    </source>
</evidence>
<comment type="subcellular location">
    <subcellularLocation>
        <location evidence="4">Cytoplasm</location>
    </subcellularLocation>
</comment>
<keyword evidence="6" id="KW-1185">Reference proteome</keyword>
<protein>
    <recommendedName>
        <fullName evidence="4">Nucleoside triphosphate pyrophosphatase</fullName>
        <ecNumber evidence="4">3.6.1.9</ecNumber>
    </recommendedName>
    <alternativeName>
        <fullName evidence="4">Nucleotide pyrophosphatase</fullName>
        <shortName evidence="4">Nucleotide PPase</shortName>
    </alternativeName>
</protein>
<dbReference type="AlphaFoldDB" id="A0A098LMX3"/>
<comment type="caution">
    <text evidence="4">Lacks conserved residue(s) required for the propagation of feature annotation.</text>
</comment>
<evidence type="ECO:0000256" key="1">
    <source>
        <dbReference type="ARBA" id="ARBA00001968"/>
    </source>
</evidence>
<name>A0A098LMX3_9BACT</name>
<comment type="catalytic activity">
    <reaction evidence="4">
        <text>a 2'-deoxyribonucleoside 5'-triphosphate + H2O = a 2'-deoxyribonucleoside 5'-phosphate + diphosphate + H(+)</text>
        <dbReference type="Rhea" id="RHEA:44644"/>
        <dbReference type="ChEBI" id="CHEBI:15377"/>
        <dbReference type="ChEBI" id="CHEBI:15378"/>
        <dbReference type="ChEBI" id="CHEBI:33019"/>
        <dbReference type="ChEBI" id="CHEBI:61560"/>
        <dbReference type="ChEBI" id="CHEBI:65317"/>
        <dbReference type="EC" id="3.6.1.9"/>
    </reaction>
</comment>
<dbReference type="Pfam" id="PF02545">
    <property type="entry name" value="Maf"/>
    <property type="match status" value="1"/>
</dbReference>
<dbReference type="CDD" id="cd00555">
    <property type="entry name" value="Maf"/>
    <property type="match status" value="1"/>
</dbReference>
<evidence type="ECO:0000256" key="4">
    <source>
        <dbReference type="HAMAP-Rule" id="MF_00528"/>
    </source>
</evidence>
<dbReference type="SUPFAM" id="SSF52972">
    <property type="entry name" value="ITPase-like"/>
    <property type="match status" value="1"/>
</dbReference>
<comment type="caution">
    <text evidence="5">The sequence shown here is derived from an EMBL/GenBank/DDBJ whole genome shotgun (WGS) entry which is preliminary data.</text>
</comment>
<dbReference type="PIRSF" id="PIRSF006305">
    <property type="entry name" value="Maf"/>
    <property type="match status" value="1"/>
</dbReference>
<reference evidence="5 6" key="1">
    <citation type="submission" date="2014-09" db="EMBL/GenBank/DDBJ databases">
        <title>Sporocytophaga myxococcoides PG-01 genome sequencing.</title>
        <authorList>
            <person name="Liu L."/>
            <person name="Gao P.J."/>
            <person name="Chen G.J."/>
            <person name="Wang L.S."/>
        </authorList>
    </citation>
    <scope>NUCLEOTIDE SEQUENCE [LARGE SCALE GENOMIC DNA]</scope>
    <source>
        <strain evidence="5 6">PG-01</strain>
    </source>
</reference>
<gene>
    <name evidence="5" type="ORF">MYP_4698</name>
</gene>
<comment type="catalytic activity">
    <reaction evidence="4">
        <text>a ribonucleoside 5'-triphosphate + H2O = a ribonucleoside 5'-phosphate + diphosphate + H(+)</text>
        <dbReference type="Rhea" id="RHEA:23996"/>
        <dbReference type="ChEBI" id="CHEBI:15377"/>
        <dbReference type="ChEBI" id="CHEBI:15378"/>
        <dbReference type="ChEBI" id="CHEBI:33019"/>
        <dbReference type="ChEBI" id="CHEBI:58043"/>
        <dbReference type="ChEBI" id="CHEBI:61557"/>
        <dbReference type="EC" id="3.6.1.9"/>
    </reaction>
</comment>